<dbReference type="PANTHER" id="PTHR10903:SF112">
    <property type="entry name" value="SI:CH211-113E8.5"/>
    <property type="match status" value="1"/>
</dbReference>
<name>A0A6P8GUL0_CLUHA</name>
<protein>
    <submittedName>
        <fullName evidence="6">GTPase IMAP family member 7-like</fullName>
    </submittedName>
</protein>
<dbReference type="Proteomes" id="UP000515152">
    <property type="component" value="Chromosome 20"/>
</dbReference>
<evidence type="ECO:0000259" key="4">
    <source>
        <dbReference type="PROSITE" id="PS51720"/>
    </source>
</evidence>
<dbReference type="OrthoDB" id="8954335at2759"/>
<dbReference type="PANTHER" id="PTHR10903">
    <property type="entry name" value="GTPASE, IMAP FAMILY MEMBER-RELATED"/>
    <property type="match status" value="1"/>
</dbReference>
<dbReference type="Pfam" id="PF04548">
    <property type="entry name" value="AIG1"/>
    <property type="match status" value="1"/>
</dbReference>
<dbReference type="PROSITE" id="PS51720">
    <property type="entry name" value="G_AIG1"/>
    <property type="match status" value="1"/>
</dbReference>
<dbReference type="AlphaFoldDB" id="A0A6P8GUL0"/>
<keyword evidence="3" id="KW-0342">GTP-binding</keyword>
<organism evidence="5 6">
    <name type="scientific">Clupea harengus</name>
    <name type="common">Atlantic herring</name>
    <dbReference type="NCBI Taxonomy" id="7950"/>
    <lineage>
        <taxon>Eukaryota</taxon>
        <taxon>Metazoa</taxon>
        <taxon>Chordata</taxon>
        <taxon>Craniata</taxon>
        <taxon>Vertebrata</taxon>
        <taxon>Euteleostomi</taxon>
        <taxon>Actinopterygii</taxon>
        <taxon>Neopterygii</taxon>
        <taxon>Teleostei</taxon>
        <taxon>Clupei</taxon>
        <taxon>Clupeiformes</taxon>
        <taxon>Clupeoidei</taxon>
        <taxon>Clupeidae</taxon>
        <taxon>Clupea</taxon>
    </lineage>
</organism>
<dbReference type="Gene3D" id="3.40.50.300">
    <property type="entry name" value="P-loop containing nucleotide triphosphate hydrolases"/>
    <property type="match status" value="1"/>
</dbReference>
<comment type="similarity">
    <text evidence="1">Belongs to the TRAFAC class TrmE-Era-EngA-EngB-Septin-like GTPase superfamily. AIG1/Toc34/Toc159-like paraseptin GTPase family. IAN subfamily.</text>
</comment>
<accession>A0A6P8GUL0</accession>
<evidence type="ECO:0000256" key="2">
    <source>
        <dbReference type="ARBA" id="ARBA00022741"/>
    </source>
</evidence>
<dbReference type="InterPro" id="IPR045058">
    <property type="entry name" value="GIMA/IAN/Toc"/>
</dbReference>
<dbReference type="RefSeq" id="XP_031442844.1">
    <property type="nucleotide sequence ID" value="XM_031586984.2"/>
</dbReference>
<dbReference type="InterPro" id="IPR006703">
    <property type="entry name" value="G_AIG1"/>
</dbReference>
<dbReference type="FunFam" id="3.40.50.300:FF:000366">
    <property type="entry name" value="GTPase, IMAP family member 2"/>
    <property type="match status" value="1"/>
</dbReference>
<dbReference type="CDD" id="cd01852">
    <property type="entry name" value="AIG1"/>
    <property type="match status" value="1"/>
</dbReference>
<dbReference type="InterPro" id="IPR027417">
    <property type="entry name" value="P-loop_NTPase"/>
</dbReference>
<dbReference type="KEGG" id="char:105893808"/>
<keyword evidence="2" id="KW-0547">Nucleotide-binding</keyword>
<reference evidence="6" key="1">
    <citation type="submission" date="2025-08" db="UniProtKB">
        <authorList>
            <consortium name="RefSeq"/>
        </authorList>
    </citation>
    <scope>IDENTIFICATION</scope>
</reference>
<dbReference type="SUPFAM" id="SSF52540">
    <property type="entry name" value="P-loop containing nucleoside triphosphate hydrolases"/>
    <property type="match status" value="1"/>
</dbReference>
<evidence type="ECO:0000256" key="3">
    <source>
        <dbReference type="ARBA" id="ARBA00023134"/>
    </source>
</evidence>
<evidence type="ECO:0000313" key="5">
    <source>
        <dbReference type="Proteomes" id="UP000515152"/>
    </source>
</evidence>
<keyword evidence="5" id="KW-1185">Reference proteome</keyword>
<feature type="domain" description="AIG1-type G" evidence="4">
    <location>
        <begin position="11"/>
        <end position="208"/>
    </location>
</feature>
<evidence type="ECO:0000256" key="1">
    <source>
        <dbReference type="ARBA" id="ARBA00008535"/>
    </source>
</evidence>
<gene>
    <name evidence="6" type="primary">LOC105893808</name>
</gene>
<evidence type="ECO:0000313" key="6">
    <source>
        <dbReference type="RefSeq" id="XP_031442844.1"/>
    </source>
</evidence>
<sequence>MGGSSSSPSTGEPLRIVLLGKTGVGKSASGNTILGREEFLSQPSRYSVTQTCAKGVMASPREIEVIDTPGIFDTERDPDDIKKEIVKCIEYSCPGPHAFLLVIQVGRFTKEEQNAVRALQELFGENFADYVIVLFTRGDELMETISYYVLNGSAKLREVIQSCGGRYHLFNNHSSDRTQVVELVKKIDEMVKANEGRYFTEEMFTDTQKVMTERKLTWSSPEVDRYLTFSSLLSMRVNAFQKSLTEEMYDETQRDMRGSMASLDLGRPGF</sequence>
<dbReference type="GeneID" id="105893808"/>
<proteinExistence type="inferred from homology"/>
<dbReference type="GO" id="GO:0005525">
    <property type="term" value="F:GTP binding"/>
    <property type="evidence" value="ECO:0007669"/>
    <property type="project" value="UniProtKB-KW"/>
</dbReference>